<protein>
    <submittedName>
        <fullName evidence="2">Uncharacterized protein</fullName>
    </submittedName>
</protein>
<evidence type="ECO:0000313" key="2">
    <source>
        <dbReference type="EMBL" id="JAH92787.1"/>
    </source>
</evidence>
<reference evidence="2" key="2">
    <citation type="journal article" date="2015" name="Fish Shellfish Immunol.">
        <title>Early steps in the European eel (Anguilla anguilla)-Vibrio vulnificus interaction in the gills: Role of the RtxA13 toxin.</title>
        <authorList>
            <person name="Callol A."/>
            <person name="Pajuelo D."/>
            <person name="Ebbesson L."/>
            <person name="Teles M."/>
            <person name="MacKenzie S."/>
            <person name="Amaro C."/>
        </authorList>
    </citation>
    <scope>NUCLEOTIDE SEQUENCE</scope>
</reference>
<dbReference type="EMBL" id="GBXM01015790">
    <property type="protein sequence ID" value="JAH92787.1"/>
    <property type="molecule type" value="Transcribed_RNA"/>
</dbReference>
<accession>A0A0E9WR05</accession>
<evidence type="ECO:0000256" key="1">
    <source>
        <dbReference type="SAM" id="Phobius"/>
    </source>
</evidence>
<organism evidence="2">
    <name type="scientific">Anguilla anguilla</name>
    <name type="common">European freshwater eel</name>
    <name type="synonym">Muraena anguilla</name>
    <dbReference type="NCBI Taxonomy" id="7936"/>
    <lineage>
        <taxon>Eukaryota</taxon>
        <taxon>Metazoa</taxon>
        <taxon>Chordata</taxon>
        <taxon>Craniata</taxon>
        <taxon>Vertebrata</taxon>
        <taxon>Euteleostomi</taxon>
        <taxon>Actinopterygii</taxon>
        <taxon>Neopterygii</taxon>
        <taxon>Teleostei</taxon>
        <taxon>Anguilliformes</taxon>
        <taxon>Anguillidae</taxon>
        <taxon>Anguilla</taxon>
    </lineage>
</organism>
<keyword evidence="1" id="KW-0472">Membrane</keyword>
<feature type="transmembrane region" description="Helical" evidence="1">
    <location>
        <begin position="47"/>
        <end position="66"/>
    </location>
</feature>
<dbReference type="AlphaFoldDB" id="A0A0E9WR05"/>
<name>A0A0E9WR05_ANGAN</name>
<reference evidence="2" key="1">
    <citation type="submission" date="2014-11" db="EMBL/GenBank/DDBJ databases">
        <authorList>
            <person name="Amaro Gonzalez C."/>
        </authorList>
    </citation>
    <scope>NUCLEOTIDE SEQUENCE</scope>
</reference>
<keyword evidence="1" id="KW-1133">Transmembrane helix</keyword>
<sequence length="69" mass="7946">MLIKHSCPSQCQAPLRITRKYPVWSLVSIVSIILNVCQGLNIDRVIWLGWEFISAYLSCISCFLIFNRS</sequence>
<keyword evidence="1" id="KW-0812">Transmembrane</keyword>
<feature type="transmembrane region" description="Helical" evidence="1">
    <location>
        <begin position="21"/>
        <end position="41"/>
    </location>
</feature>
<proteinExistence type="predicted"/>